<accession>A0A183ART9</accession>
<feature type="compositionally biased region" description="Basic and acidic residues" evidence="1">
    <location>
        <begin position="258"/>
        <end position="271"/>
    </location>
</feature>
<dbReference type="EMBL" id="UZAN01047788">
    <property type="protein sequence ID" value="VDP85782.1"/>
    <property type="molecule type" value="Genomic_DNA"/>
</dbReference>
<feature type="compositionally biased region" description="Acidic residues" evidence="1">
    <location>
        <begin position="597"/>
        <end position="621"/>
    </location>
</feature>
<feature type="region of interest" description="Disordered" evidence="1">
    <location>
        <begin position="369"/>
        <end position="431"/>
    </location>
</feature>
<feature type="region of interest" description="Disordered" evidence="1">
    <location>
        <begin position="69"/>
        <end position="357"/>
    </location>
</feature>
<name>A0A183ART9_9TREM</name>
<feature type="compositionally biased region" description="Basic and acidic residues" evidence="1">
    <location>
        <begin position="279"/>
        <end position="291"/>
    </location>
</feature>
<feature type="compositionally biased region" description="Polar residues" evidence="1">
    <location>
        <begin position="242"/>
        <end position="257"/>
    </location>
</feature>
<evidence type="ECO:0000256" key="1">
    <source>
        <dbReference type="SAM" id="MobiDB-lite"/>
    </source>
</evidence>
<feature type="compositionally biased region" description="Polar residues" evidence="1">
    <location>
        <begin position="327"/>
        <end position="336"/>
    </location>
</feature>
<feature type="region of interest" description="Disordered" evidence="1">
    <location>
        <begin position="512"/>
        <end position="637"/>
    </location>
</feature>
<feature type="region of interest" description="Disordered" evidence="1">
    <location>
        <begin position="461"/>
        <end position="480"/>
    </location>
</feature>
<feature type="compositionally biased region" description="Polar residues" evidence="1">
    <location>
        <begin position="411"/>
        <end position="425"/>
    </location>
</feature>
<dbReference type="AlphaFoldDB" id="A0A183ART9"/>
<reference evidence="2 3" key="2">
    <citation type="submission" date="2018-11" db="EMBL/GenBank/DDBJ databases">
        <authorList>
            <consortium name="Pathogen Informatics"/>
        </authorList>
    </citation>
    <scope>NUCLEOTIDE SEQUENCE [LARGE SCALE GENOMIC DNA]</scope>
    <source>
        <strain evidence="2 3">Egypt</strain>
    </source>
</reference>
<reference evidence="4" key="1">
    <citation type="submission" date="2016-06" db="UniProtKB">
        <authorList>
            <consortium name="WormBaseParasite"/>
        </authorList>
    </citation>
    <scope>IDENTIFICATION</scope>
</reference>
<feature type="compositionally biased region" description="Polar residues" evidence="1">
    <location>
        <begin position="522"/>
        <end position="550"/>
    </location>
</feature>
<protein>
    <submittedName>
        <fullName evidence="4">BRCT domain-containing protein</fullName>
    </submittedName>
</protein>
<evidence type="ECO:0000313" key="2">
    <source>
        <dbReference type="EMBL" id="VDP85782.1"/>
    </source>
</evidence>
<dbReference type="WBParaSite" id="ECPE_0000970501-mRNA-1">
    <property type="protein sequence ID" value="ECPE_0000970501-mRNA-1"/>
    <property type="gene ID" value="ECPE_0000970501"/>
</dbReference>
<feature type="compositionally biased region" description="Polar residues" evidence="1">
    <location>
        <begin position="69"/>
        <end position="101"/>
    </location>
</feature>
<organism evidence="4">
    <name type="scientific">Echinostoma caproni</name>
    <dbReference type="NCBI Taxonomy" id="27848"/>
    <lineage>
        <taxon>Eukaryota</taxon>
        <taxon>Metazoa</taxon>
        <taxon>Spiralia</taxon>
        <taxon>Lophotrochozoa</taxon>
        <taxon>Platyhelminthes</taxon>
        <taxon>Trematoda</taxon>
        <taxon>Digenea</taxon>
        <taxon>Plagiorchiida</taxon>
        <taxon>Echinostomata</taxon>
        <taxon>Echinostomatoidea</taxon>
        <taxon>Echinostomatidae</taxon>
        <taxon>Echinostoma</taxon>
    </lineage>
</organism>
<feature type="compositionally biased region" description="Polar residues" evidence="1">
    <location>
        <begin position="136"/>
        <end position="160"/>
    </location>
</feature>
<sequence length="777" mass="86264">MMRYATVLVDGYTVPRQDWFLQETGRSGLSELRIHMPERPTGRCWIELETMHHGRIRCPQEFQYTAASAQTEAPVSSLSTTEANAPSTEGQQRPLSRMGSQRSSLLVRDRRSVRRTRPPTAETALTETNVEAEASRSPSDEITMTKSSTPVTANASITSESKSDAPTPFIRRGSNRSSLSVVDRRSTRRLNPTNKPILPNKDSIGLTESDKVQSHSPVMDKPATNGFSTSSPYDPTEDVDSGSATLTRSGSQRSSLRVSDRRSQRHSREQRAQLLSKLQDGEITKSSEPEPSKPTVTVMHSEPEASLSVPDSFVSKQLTPVFEDPETPNTPKQFSMQYEMDTSDSTKPIPYTADSEITTQIPFMRTKRVLPNTDVHGDVPAEKQAREEEMSLCAGNSPSGEQNEVFPSLNAPKSASNPHQNSIDSPKTEFDQVPQPQVSATFLASGMSHASDNLDSANHTPTNIESESFPWNSPELKSTRNQDMPITENYRDVKPPESFQQSNKTDLTESNPIAAHFPTCSPHGSTLNGYQIDPRSSTKSESLFSLNSLEQGPKPIASKSPSLIRASHSHESEMQSDSTPPHSDDEIPFDMERSQPDDEDDAAEMEELSDEEVDQEVEEEVHEMMERASPGFQTCSGIESMKENASPFIRTGSQRSSMRVLDRRSTRRRPPGLLPNVPAIPKDVLPKQPDSPQLSDESPIERYEASGEAGSESNLSAENSPLDGFQGYSARRRNSHRSEASGQSRILKRCYPMITYLNKHGRKFLTHNYRTDGKRHL</sequence>
<feature type="region of interest" description="Disordered" evidence="1">
    <location>
        <begin position="652"/>
        <end position="743"/>
    </location>
</feature>
<gene>
    <name evidence="2" type="ORF">ECPE_LOCUS9674</name>
</gene>
<dbReference type="Proteomes" id="UP000272942">
    <property type="component" value="Unassembled WGS sequence"/>
</dbReference>
<evidence type="ECO:0000313" key="3">
    <source>
        <dbReference type="Proteomes" id="UP000272942"/>
    </source>
</evidence>
<keyword evidence="3" id="KW-1185">Reference proteome</keyword>
<feature type="compositionally biased region" description="Basic and acidic residues" evidence="1">
    <location>
        <begin position="582"/>
        <end position="596"/>
    </location>
</feature>
<evidence type="ECO:0000313" key="4">
    <source>
        <dbReference type="WBParaSite" id="ECPE_0000970501-mRNA-1"/>
    </source>
</evidence>
<proteinExistence type="predicted"/>
<dbReference type="OrthoDB" id="6285180at2759"/>
<feature type="compositionally biased region" description="Basic and acidic residues" evidence="1">
    <location>
        <begin position="375"/>
        <end position="389"/>
    </location>
</feature>